<reference evidence="9 10" key="1">
    <citation type="journal article" date="2014" name="Genome Announc.">
        <title>Draft Genome Sequences of Two Vibrionaceae Species, Vibrio ponticus C121 and Photobacterium aphoticum C119, Isolated as Coral Reef Microbiota.</title>
        <authorList>
            <person name="Al-saari N."/>
            <person name="Meirelles P.M."/>
            <person name="Mino S."/>
            <person name="Suda W."/>
            <person name="Oshima K."/>
            <person name="Hattori M."/>
            <person name="Ohkuma M."/>
            <person name="Thompson F.L."/>
            <person name="Gomez-Gil B."/>
            <person name="Sawabe T."/>
            <person name="Sawabe T."/>
        </authorList>
    </citation>
    <scope>NUCLEOTIDE SEQUENCE [LARGE SCALE GENOMIC DNA]</scope>
    <source>
        <strain evidence="9 10">JCM 19237</strain>
    </source>
</reference>
<evidence type="ECO:0000313" key="9">
    <source>
        <dbReference type="EMBL" id="GAL03986.1"/>
    </source>
</evidence>
<evidence type="ECO:0000256" key="1">
    <source>
        <dbReference type="ARBA" id="ARBA00006594"/>
    </source>
</evidence>
<dbReference type="InterPro" id="IPR051537">
    <property type="entry name" value="DNA_Adenine_Mtase"/>
</dbReference>
<comment type="caution">
    <text evidence="9">The sequence shown here is derived from an EMBL/GenBank/DDBJ whole genome shotgun (WGS) entry which is preliminary data.</text>
</comment>
<keyword evidence="6" id="KW-0680">Restriction system</keyword>
<comment type="catalytic activity">
    <reaction evidence="7">
        <text>a 2'-deoxyadenosine in DNA + S-adenosyl-L-methionine = an N(6)-methyl-2'-deoxyadenosine in DNA + S-adenosyl-L-homocysteine + H(+)</text>
        <dbReference type="Rhea" id="RHEA:15197"/>
        <dbReference type="Rhea" id="RHEA-COMP:12418"/>
        <dbReference type="Rhea" id="RHEA-COMP:12419"/>
        <dbReference type="ChEBI" id="CHEBI:15378"/>
        <dbReference type="ChEBI" id="CHEBI:57856"/>
        <dbReference type="ChEBI" id="CHEBI:59789"/>
        <dbReference type="ChEBI" id="CHEBI:90615"/>
        <dbReference type="ChEBI" id="CHEBI:90616"/>
        <dbReference type="EC" id="2.1.1.72"/>
    </reaction>
</comment>
<proteinExistence type="inferred from homology"/>
<evidence type="ECO:0000256" key="2">
    <source>
        <dbReference type="ARBA" id="ARBA00011900"/>
    </source>
</evidence>
<evidence type="ECO:0000313" key="10">
    <source>
        <dbReference type="Proteomes" id="UP000029227"/>
    </source>
</evidence>
<dbReference type="EMBL" id="BBMN01000003">
    <property type="protein sequence ID" value="GAL03986.1"/>
    <property type="molecule type" value="Genomic_DNA"/>
</dbReference>
<dbReference type="GO" id="GO:0003677">
    <property type="term" value="F:DNA binding"/>
    <property type="evidence" value="ECO:0007669"/>
    <property type="project" value="InterPro"/>
</dbReference>
<organism evidence="9 10">
    <name type="scientific">Photobacterium aphoticum</name>
    <dbReference type="NCBI Taxonomy" id="754436"/>
    <lineage>
        <taxon>Bacteria</taxon>
        <taxon>Pseudomonadati</taxon>
        <taxon>Pseudomonadota</taxon>
        <taxon>Gammaproteobacteria</taxon>
        <taxon>Vibrionales</taxon>
        <taxon>Vibrionaceae</taxon>
        <taxon>Photobacterium</taxon>
    </lineage>
</organism>
<dbReference type="InterPro" id="IPR003356">
    <property type="entry name" value="DNA_methylase_A-5"/>
</dbReference>
<evidence type="ECO:0000256" key="4">
    <source>
        <dbReference type="ARBA" id="ARBA00022679"/>
    </source>
</evidence>
<dbReference type="GO" id="GO:0009007">
    <property type="term" value="F:site-specific DNA-methyltransferase (adenine-specific) activity"/>
    <property type="evidence" value="ECO:0007669"/>
    <property type="project" value="UniProtKB-EC"/>
</dbReference>
<keyword evidence="3 9" id="KW-0489">Methyltransferase</keyword>
<keyword evidence="5" id="KW-0949">S-adenosyl-L-methionine</keyword>
<protein>
    <recommendedName>
        <fullName evidence="2">site-specific DNA-methyltransferase (adenine-specific)</fullName>
        <ecNumber evidence="2">2.1.1.72</ecNumber>
    </recommendedName>
</protein>
<evidence type="ECO:0000256" key="6">
    <source>
        <dbReference type="ARBA" id="ARBA00022747"/>
    </source>
</evidence>
<dbReference type="GO" id="GO:0008170">
    <property type="term" value="F:N-methyltransferase activity"/>
    <property type="evidence" value="ECO:0007669"/>
    <property type="project" value="InterPro"/>
</dbReference>
<feature type="domain" description="DNA methylase adenine-specific" evidence="8">
    <location>
        <begin position="1"/>
        <end position="140"/>
    </location>
</feature>
<evidence type="ECO:0000256" key="3">
    <source>
        <dbReference type="ARBA" id="ARBA00022603"/>
    </source>
</evidence>
<dbReference type="Pfam" id="PF02384">
    <property type="entry name" value="N6_Mtase"/>
    <property type="match status" value="1"/>
</dbReference>
<dbReference type="Proteomes" id="UP000029227">
    <property type="component" value="Unassembled WGS sequence"/>
</dbReference>
<dbReference type="eggNOG" id="COG0286">
    <property type="taxonomic scope" value="Bacteria"/>
</dbReference>
<evidence type="ECO:0000259" key="8">
    <source>
        <dbReference type="Pfam" id="PF02384"/>
    </source>
</evidence>
<gene>
    <name evidence="9" type="ORF">JCM19237_2137</name>
</gene>
<evidence type="ECO:0000256" key="7">
    <source>
        <dbReference type="ARBA" id="ARBA00047942"/>
    </source>
</evidence>
<dbReference type="Gene3D" id="3.40.50.150">
    <property type="entry name" value="Vaccinia Virus protein VP39"/>
    <property type="match status" value="1"/>
</dbReference>
<evidence type="ECO:0000256" key="5">
    <source>
        <dbReference type="ARBA" id="ARBA00022691"/>
    </source>
</evidence>
<dbReference type="SUPFAM" id="SSF53335">
    <property type="entry name" value="S-adenosyl-L-methionine-dependent methyltransferases"/>
    <property type="match status" value="1"/>
</dbReference>
<dbReference type="GO" id="GO:0032259">
    <property type="term" value="P:methylation"/>
    <property type="evidence" value="ECO:0007669"/>
    <property type="project" value="UniProtKB-KW"/>
</dbReference>
<name>A0A090QM71_9GAMM</name>
<dbReference type="PANTHER" id="PTHR42933">
    <property type="entry name" value="SLR6095 PROTEIN"/>
    <property type="match status" value="1"/>
</dbReference>
<keyword evidence="4 9" id="KW-0808">Transferase</keyword>
<dbReference type="STRING" id="754436.JCM19237_2137"/>
<dbReference type="GO" id="GO:0009307">
    <property type="term" value="P:DNA restriction-modification system"/>
    <property type="evidence" value="ECO:0007669"/>
    <property type="project" value="UniProtKB-KW"/>
</dbReference>
<dbReference type="InterPro" id="IPR029063">
    <property type="entry name" value="SAM-dependent_MTases_sf"/>
</dbReference>
<sequence>MQHIYDALEPGGRAAVVIPDNVLFEGGKGTEIRKDLMDKCNLHTILRLPTGIFYAQGVKTNVLFFQKGTPENPNQDKGCTKETWVFDMRTNMNTFGKRRPLTEKHFEAFINAYGADKNGQSAREEGVYETLGQIESDEVREASGEKERKVEEHARFRKFSREYIREQKGDSLDISWLKDLEATSAENLPDPEVLAGEAMAELTEAMAEIYQLMQALGADDVAEGQKQLVPKRLA</sequence>
<dbReference type="EC" id="2.1.1.72" evidence="2"/>
<comment type="similarity">
    <text evidence="1">Belongs to the N(4)/N(6)-methyltransferase family.</text>
</comment>
<dbReference type="AlphaFoldDB" id="A0A090QM71"/>
<accession>A0A090QM71</accession>
<dbReference type="PANTHER" id="PTHR42933:SF4">
    <property type="entry name" value="TYPE I RESTRICTION ENZYME ECOKI METHYLASE SUBUNIT"/>
    <property type="match status" value="1"/>
</dbReference>